<keyword evidence="8" id="KW-0963">Cytoplasm</keyword>
<proteinExistence type="inferred from homology"/>
<evidence type="ECO:0000256" key="4">
    <source>
        <dbReference type="ARBA" id="ARBA00012030"/>
    </source>
</evidence>
<evidence type="ECO:0000256" key="6">
    <source>
        <dbReference type="ARBA" id="ARBA00022801"/>
    </source>
</evidence>
<dbReference type="InterPro" id="IPR002043">
    <property type="entry name" value="UDG_fam1"/>
</dbReference>
<keyword evidence="12" id="KW-0326">Glycosidase</keyword>
<dbReference type="EC" id="3.2.2.27" evidence="4 8"/>
<feature type="active site" description="Proton acceptor" evidence="8 9">
    <location>
        <position position="64"/>
    </location>
</feature>
<name>A0A9E2KUT3_9BACT</name>
<evidence type="ECO:0000313" key="13">
    <source>
        <dbReference type="Proteomes" id="UP000824247"/>
    </source>
</evidence>
<dbReference type="InterPro" id="IPR005122">
    <property type="entry name" value="Uracil-DNA_glycosylase-like"/>
</dbReference>
<dbReference type="AlphaFoldDB" id="A0A9E2KUT3"/>
<dbReference type="SUPFAM" id="SSF52141">
    <property type="entry name" value="Uracil-DNA glycosylase-like"/>
    <property type="match status" value="1"/>
</dbReference>
<accession>A0A9E2KUT3</accession>
<evidence type="ECO:0000256" key="10">
    <source>
        <dbReference type="RuleBase" id="RU003780"/>
    </source>
</evidence>
<keyword evidence="7 8" id="KW-0234">DNA repair</keyword>
<evidence type="ECO:0000256" key="7">
    <source>
        <dbReference type="ARBA" id="ARBA00023204"/>
    </source>
</evidence>
<evidence type="ECO:0000256" key="3">
    <source>
        <dbReference type="ARBA" id="ARBA00008184"/>
    </source>
</evidence>
<dbReference type="CDD" id="cd10027">
    <property type="entry name" value="UDG-F1-like"/>
    <property type="match status" value="1"/>
</dbReference>
<dbReference type="EMBL" id="JAHLFM010000001">
    <property type="protein sequence ID" value="MBU3830545.1"/>
    <property type="molecule type" value="Genomic_DNA"/>
</dbReference>
<feature type="domain" description="Uracil-DNA glycosylase-like" evidence="11">
    <location>
        <begin position="49"/>
        <end position="208"/>
    </location>
</feature>
<dbReference type="GO" id="GO:0097510">
    <property type="term" value="P:base-excision repair, AP site formation via deaminated base removal"/>
    <property type="evidence" value="ECO:0007669"/>
    <property type="project" value="TreeGrafter"/>
</dbReference>
<dbReference type="NCBIfam" id="NF003588">
    <property type="entry name" value="PRK05254.1-1"/>
    <property type="match status" value="1"/>
</dbReference>
<dbReference type="PANTHER" id="PTHR11264">
    <property type="entry name" value="URACIL-DNA GLYCOSYLASE"/>
    <property type="match status" value="1"/>
</dbReference>
<comment type="catalytic activity">
    <reaction evidence="1 8 10">
        <text>Hydrolyzes single-stranded DNA or mismatched double-stranded DNA and polynucleotides, releasing free uracil.</text>
        <dbReference type="EC" id="3.2.2.27"/>
    </reaction>
</comment>
<gene>
    <name evidence="8" type="primary">ung</name>
    <name evidence="12" type="ORF">H9897_00065</name>
</gene>
<keyword evidence="6 8" id="KW-0378">Hydrolase</keyword>
<dbReference type="InterPro" id="IPR036895">
    <property type="entry name" value="Uracil-DNA_glycosylase-like_sf"/>
</dbReference>
<evidence type="ECO:0000259" key="11">
    <source>
        <dbReference type="SMART" id="SM00986"/>
    </source>
</evidence>
<evidence type="ECO:0000313" key="12">
    <source>
        <dbReference type="EMBL" id="MBU3830545.1"/>
    </source>
</evidence>
<sequence length="219" mass="25846">MIIKLLDNSWTDFFSIEFGKKYFQYIENMLERHKDTLCPKNNDIFRIFELLDLSNIKVIIIGQDPYHNLGEANGIAFGVNKNVKIPPSLKNIDKEIYREYNKHLKDYSLINWVKQGVFLINSIWTVFPNQPLSCKDWGWEEFTKNLIRYIYEKNKKVIYLCFGNWASKFIDDLQLSEIIMLKTSHPSPFSANKGFLGSNIFKKTNEILNNLNLKTIDWC</sequence>
<dbReference type="NCBIfam" id="TIGR00628">
    <property type="entry name" value="ung"/>
    <property type="match status" value="1"/>
</dbReference>
<evidence type="ECO:0000256" key="5">
    <source>
        <dbReference type="ARBA" id="ARBA00022763"/>
    </source>
</evidence>
<dbReference type="Pfam" id="PF03167">
    <property type="entry name" value="UDG"/>
    <property type="match status" value="1"/>
</dbReference>
<dbReference type="Gene3D" id="3.40.470.10">
    <property type="entry name" value="Uracil-DNA glycosylase-like domain"/>
    <property type="match status" value="1"/>
</dbReference>
<dbReference type="GO" id="GO:0004844">
    <property type="term" value="F:uracil DNA N-glycosylase activity"/>
    <property type="evidence" value="ECO:0007669"/>
    <property type="project" value="UniProtKB-UniRule"/>
</dbReference>
<dbReference type="SMART" id="SM00987">
    <property type="entry name" value="UreE_C"/>
    <property type="match status" value="1"/>
</dbReference>
<reference evidence="12" key="2">
    <citation type="submission" date="2021-04" db="EMBL/GenBank/DDBJ databases">
        <authorList>
            <person name="Gilroy R."/>
        </authorList>
    </citation>
    <scope>NUCLEOTIDE SEQUENCE</scope>
    <source>
        <strain evidence="12">A5-1222</strain>
    </source>
</reference>
<dbReference type="InterPro" id="IPR018085">
    <property type="entry name" value="Ura-DNA_Glyclase_AS"/>
</dbReference>
<dbReference type="PROSITE" id="PS00130">
    <property type="entry name" value="U_DNA_GLYCOSYLASE"/>
    <property type="match status" value="1"/>
</dbReference>
<comment type="subcellular location">
    <subcellularLocation>
        <location evidence="8">Cytoplasm</location>
    </subcellularLocation>
</comment>
<comment type="function">
    <text evidence="2 8 10">Excises uracil residues from the DNA which can arise as a result of misincorporation of dUMP residues by DNA polymerase or due to deamination of cytosine.</text>
</comment>
<keyword evidence="5 8" id="KW-0227">DNA damage</keyword>
<dbReference type="NCBIfam" id="NF003592">
    <property type="entry name" value="PRK05254.1-5"/>
    <property type="match status" value="1"/>
</dbReference>
<evidence type="ECO:0000256" key="1">
    <source>
        <dbReference type="ARBA" id="ARBA00001400"/>
    </source>
</evidence>
<dbReference type="PANTHER" id="PTHR11264:SF0">
    <property type="entry name" value="URACIL-DNA GLYCOSYLASE"/>
    <property type="match status" value="1"/>
</dbReference>
<protein>
    <recommendedName>
        <fullName evidence="4 8">Uracil-DNA glycosylase</fullName>
        <shortName evidence="8">UDG</shortName>
        <ecNumber evidence="4 8">3.2.2.27</ecNumber>
    </recommendedName>
</protein>
<dbReference type="SMART" id="SM00986">
    <property type="entry name" value="UDG"/>
    <property type="match status" value="1"/>
</dbReference>
<organism evidence="12 13">
    <name type="scientific">Candidatus Ureaplasma intestinipullorum</name>
    <dbReference type="NCBI Taxonomy" id="2838770"/>
    <lineage>
        <taxon>Bacteria</taxon>
        <taxon>Bacillati</taxon>
        <taxon>Mycoplasmatota</taxon>
        <taxon>Mycoplasmoidales</taxon>
        <taxon>Mycoplasmoidaceae</taxon>
        <taxon>Ureaplasma</taxon>
    </lineage>
</organism>
<dbReference type="GO" id="GO:0005737">
    <property type="term" value="C:cytoplasm"/>
    <property type="evidence" value="ECO:0007669"/>
    <property type="project" value="UniProtKB-SubCell"/>
</dbReference>
<dbReference type="Proteomes" id="UP000824247">
    <property type="component" value="Unassembled WGS sequence"/>
</dbReference>
<evidence type="ECO:0000256" key="9">
    <source>
        <dbReference type="PROSITE-ProRule" id="PRU10072"/>
    </source>
</evidence>
<evidence type="ECO:0000256" key="8">
    <source>
        <dbReference type="HAMAP-Rule" id="MF_00148"/>
    </source>
</evidence>
<comment type="similarity">
    <text evidence="3 8 10">Belongs to the uracil-DNA glycosylase (UDG) superfamily. UNG family.</text>
</comment>
<reference evidence="12" key="1">
    <citation type="journal article" date="2021" name="PeerJ">
        <title>Extensive microbial diversity within the chicken gut microbiome revealed by metagenomics and culture.</title>
        <authorList>
            <person name="Gilroy R."/>
            <person name="Ravi A."/>
            <person name="Getino M."/>
            <person name="Pursley I."/>
            <person name="Horton D.L."/>
            <person name="Alikhan N.F."/>
            <person name="Baker D."/>
            <person name="Gharbi K."/>
            <person name="Hall N."/>
            <person name="Watson M."/>
            <person name="Adriaenssens E.M."/>
            <person name="Foster-Nyarko E."/>
            <person name="Jarju S."/>
            <person name="Secka A."/>
            <person name="Antonio M."/>
            <person name="Oren A."/>
            <person name="Chaudhuri R.R."/>
            <person name="La Ragione R."/>
            <person name="Hildebrand F."/>
            <person name="Pallen M.J."/>
        </authorList>
    </citation>
    <scope>NUCLEOTIDE SEQUENCE</scope>
    <source>
        <strain evidence="12">A5-1222</strain>
    </source>
</reference>
<dbReference type="HAMAP" id="MF_00148">
    <property type="entry name" value="UDG"/>
    <property type="match status" value="1"/>
</dbReference>
<evidence type="ECO:0000256" key="2">
    <source>
        <dbReference type="ARBA" id="ARBA00002631"/>
    </source>
</evidence>
<comment type="caution">
    <text evidence="12">The sequence shown here is derived from an EMBL/GenBank/DDBJ whole genome shotgun (WGS) entry which is preliminary data.</text>
</comment>